<sequence length="206" mass="23506">MDEVNENGILFGDQSLRFKKYELDEFGRIAKLPEEDFGGRILPVYVFDLDVSSILLLDRYHQSVAFKDMVIAVRTKSTQTVSMWGVSPTRAVWSPRHNSTLVDYSWSVGQTPFGPFSDVSSLSFVQKDAARRNVLLTSLNFSITSALEVLESISAHGGERKLLKHNQLTEFMQRWNLFKYKLDKAVSALSHFDFEMALYHLRASES</sequence>
<keyword evidence="2" id="KW-1185">Reference proteome</keyword>
<name>A0ABS8ULK2_DATST</name>
<evidence type="ECO:0000313" key="1">
    <source>
        <dbReference type="EMBL" id="MCD9559191.1"/>
    </source>
</evidence>
<comment type="caution">
    <text evidence="1">The sequence shown here is derived from an EMBL/GenBank/DDBJ whole genome shotgun (WGS) entry which is preliminary data.</text>
</comment>
<proteinExistence type="predicted"/>
<dbReference type="Proteomes" id="UP000823775">
    <property type="component" value="Unassembled WGS sequence"/>
</dbReference>
<reference evidence="1 2" key="1">
    <citation type="journal article" date="2021" name="BMC Genomics">
        <title>Datura genome reveals duplications of psychoactive alkaloid biosynthetic genes and high mutation rate following tissue culture.</title>
        <authorList>
            <person name="Rajewski A."/>
            <person name="Carter-House D."/>
            <person name="Stajich J."/>
            <person name="Litt A."/>
        </authorList>
    </citation>
    <scope>NUCLEOTIDE SEQUENCE [LARGE SCALE GENOMIC DNA]</scope>
    <source>
        <strain evidence="1">AR-01</strain>
    </source>
</reference>
<gene>
    <name evidence="1" type="ORF">HAX54_017045</name>
</gene>
<accession>A0ABS8ULK2</accession>
<dbReference type="PANTHER" id="PTHR31515:SF4">
    <property type="entry name" value="TRANSMEMBRANE PROTEIN"/>
    <property type="match status" value="1"/>
</dbReference>
<protein>
    <submittedName>
        <fullName evidence="1">Uncharacterized protein</fullName>
    </submittedName>
</protein>
<organism evidence="1 2">
    <name type="scientific">Datura stramonium</name>
    <name type="common">Jimsonweed</name>
    <name type="synonym">Common thornapple</name>
    <dbReference type="NCBI Taxonomy" id="4076"/>
    <lineage>
        <taxon>Eukaryota</taxon>
        <taxon>Viridiplantae</taxon>
        <taxon>Streptophyta</taxon>
        <taxon>Embryophyta</taxon>
        <taxon>Tracheophyta</taxon>
        <taxon>Spermatophyta</taxon>
        <taxon>Magnoliopsida</taxon>
        <taxon>eudicotyledons</taxon>
        <taxon>Gunneridae</taxon>
        <taxon>Pentapetalae</taxon>
        <taxon>asterids</taxon>
        <taxon>lamiids</taxon>
        <taxon>Solanales</taxon>
        <taxon>Solanaceae</taxon>
        <taxon>Solanoideae</taxon>
        <taxon>Datureae</taxon>
        <taxon>Datura</taxon>
    </lineage>
</organism>
<dbReference type="EMBL" id="JACEIK010002110">
    <property type="protein sequence ID" value="MCD9559191.1"/>
    <property type="molecule type" value="Genomic_DNA"/>
</dbReference>
<evidence type="ECO:0000313" key="2">
    <source>
        <dbReference type="Proteomes" id="UP000823775"/>
    </source>
</evidence>
<dbReference type="PANTHER" id="PTHR31515">
    <property type="entry name" value="TRANSMEMBRANE PROTEIN-RELATED"/>
    <property type="match status" value="1"/>
</dbReference>